<evidence type="ECO:0000313" key="7">
    <source>
        <dbReference type="Proteomes" id="UP000678276"/>
    </source>
</evidence>
<dbReference type="EMBL" id="JAGJCF010000014">
    <property type="protein sequence ID" value="MBP0617147.1"/>
    <property type="molecule type" value="Genomic_DNA"/>
</dbReference>
<keyword evidence="3 4" id="KW-0732">Signal</keyword>
<protein>
    <submittedName>
        <fullName evidence="6">ABC transporter substrate-binding protein</fullName>
    </submittedName>
</protein>
<dbReference type="Gene3D" id="3.40.190.10">
    <property type="entry name" value="Periplasmic binding protein-like II"/>
    <property type="match status" value="1"/>
</dbReference>
<dbReference type="PANTHER" id="PTHR30290">
    <property type="entry name" value="PERIPLASMIC BINDING COMPONENT OF ABC TRANSPORTER"/>
    <property type="match status" value="1"/>
</dbReference>
<reference evidence="6 7" key="1">
    <citation type="submission" date="2021-04" db="EMBL/GenBank/DDBJ databases">
        <title>Whole genome sequence of Jiella sp. KSK16Y-1.</title>
        <authorList>
            <person name="Tuo L."/>
        </authorList>
    </citation>
    <scope>NUCLEOTIDE SEQUENCE [LARGE SCALE GENOMIC DNA]</scope>
    <source>
        <strain evidence="6 7">KSK16Y-1</strain>
    </source>
</reference>
<proteinExistence type="inferred from homology"/>
<dbReference type="CDD" id="cd08493">
    <property type="entry name" value="PBP2_DppA_like"/>
    <property type="match status" value="1"/>
</dbReference>
<dbReference type="RefSeq" id="WP_209595647.1">
    <property type="nucleotide sequence ID" value="NZ_JAGJCF010000014.1"/>
</dbReference>
<dbReference type="InterPro" id="IPR000914">
    <property type="entry name" value="SBP_5_dom"/>
</dbReference>
<evidence type="ECO:0000256" key="3">
    <source>
        <dbReference type="ARBA" id="ARBA00022729"/>
    </source>
</evidence>
<evidence type="ECO:0000256" key="2">
    <source>
        <dbReference type="ARBA" id="ARBA00005695"/>
    </source>
</evidence>
<gene>
    <name evidence="6" type="ORF">J6595_16295</name>
</gene>
<keyword evidence="7" id="KW-1185">Reference proteome</keyword>
<feature type="signal peptide" evidence="4">
    <location>
        <begin position="1"/>
        <end position="22"/>
    </location>
</feature>
<dbReference type="PIRSF" id="PIRSF002741">
    <property type="entry name" value="MppA"/>
    <property type="match status" value="1"/>
</dbReference>
<dbReference type="InterPro" id="IPR039424">
    <property type="entry name" value="SBP_5"/>
</dbReference>
<dbReference type="Gene3D" id="3.90.76.10">
    <property type="entry name" value="Dipeptide-binding Protein, Domain 1"/>
    <property type="match status" value="1"/>
</dbReference>
<sequence>MTRLLRALGLALATVMAGPALHSAAAKTLVFCSQGSPETLSPDAAVSSLAMDAVRPVFDTLVTFAPGTTDVVPSLATGWTISPDGLDYTFTLREDVAFQTSAIFAPTRSMNAEDVVFSFERQLPGPGAAKTLGGVYAQFRGPRLASLVESVTKLDERSVRFRLKRPAARFLADLAMPVNAIQSLEYGYRMQQQGTPERFDTQPIGTGPFRLVDDRRDVAIRYQAFEDHWRGRPKLDTLVYSITPTASARLHKLKSGECHVAAAVDPADAAAIATDPQLRLRAIPGLTLGYLAINTRRKPFDDVRVRRAINMAIDRETIVSAIYPGAGSLVETPLPLASWASDDQARAYPYDAKEARRLLLQAGVTAGLKADLWFPPDSRSYNPDAKRMARMIASDLEPLGIKLELKSAPWESYWSQLMKGDSTLALAGWIGDNGDPDEFMETLLSCAAAKDGGTNIARWCDARYDALVGEASRITERETRADLYARAQALFHEAAPWVPMASARLLDGARANVENFVMSPLGSHDFSAVDLGD</sequence>
<dbReference type="Gene3D" id="3.10.105.10">
    <property type="entry name" value="Dipeptide-binding Protein, Domain 3"/>
    <property type="match status" value="1"/>
</dbReference>
<comment type="caution">
    <text evidence="6">The sequence shown here is derived from an EMBL/GenBank/DDBJ whole genome shotgun (WGS) entry which is preliminary data.</text>
</comment>
<evidence type="ECO:0000259" key="5">
    <source>
        <dbReference type="Pfam" id="PF00496"/>
    </source>
</evidence>
<feature type="domain" description="Solute-binding protein family 5" evidence="5">
    <location>
        <begin position="71"/>
        <end position="449"/>
    </location>
</feature>
<comment type="similarity">
    <text evidence="2">Belongs to the bacterial solute-binding protein 5 family.</text>
</comment>
<evidence type="ECO:0000256" key="1">
    <source>
        <dbReference type="ARBA" id="ARBA00004418"/>
    </source>
</evidence>
<dbReference type="Proteomes" id="UP000678276">
    <property type="component" value="Unassembled WGS sequence"/>
</dbReference>
<evidence type="ECO:0000313" key="6">
    <source>
        <dbReference type="EMBL" id="MBP0617147.1"/>
    </source>
</evidence>
<feature type="chain" id="PRO_5045875002" evidence="4">
    <location>
        <begin position="23"/>
        <end position="533"/>
    </location>
</feature>
<accession>A0ABS4BK51</accession>
<dbReference type="PANTHER" id="PTHR30290:SF38">
    <property type="entry name" value="D,D-DIPEPTIDE-BINDING PERIPLASMIC PROTEIN DDPA-RELATED"/>
    <property type="match status" value="1"/>
</dbReference>
<dbReference type="SUPFAM" id="SSF53850">
    <property type="entry name" value="Periplasmic binding protein-like II"/>
    <property type="match status" value="1"/>
</dbReference>
<comment type="subcellular location">
    <subcellularLocation>
        <location evidence="1">Periplasm</location>
    </subcellularLocation>
</comment>
<dbReference type="InterPro" id="IPR030678">
    <property type="entry name" value="Peptide/Ni-bd"/>
</dbReference>
<name>A0ABS4BK51_9HYPH</name>
<evidence type="ECO:0000256" key="4">
    <source>
        <dbReference type="SAM" id="SignalP"/>
    </source>
</evidence>
<organism evidence="6 7">
    <name type="scientific">Jiella mangrovi</name>
    <dbReference type="NCBI Taxonomy" id="2821407"/>
    <lineage>
        <taxon>Bacteria</taxon>
        <taxon>Pseudomonadati</taxon>
        <taxon>Pseudomonadota</taxon>
        <taxon>Alphaproteobacteria</taxon>
        <taxon>Hyphomicrobiales</taxon>
        <taxon>Aurantimonadaceae</taxon>
        <taxon>Jiella</taxon>
    </lineage>
</organism>
<dbReference type="Pfam" id="PF00496">
    <property type="entry name" value="SBP_bac_5"/>
    <property type="match status" value="1"/>
</dbReference>